<proteinExistence type="predicted"/>
<evidence type="ECO:0000256" key="3">
    <source>
        <dbReference type="ARBA" id="ARBA00023125"/>
    </source>
</evidence>
<accession>A0A3S5BQ67</accession>
<evidence type="ECO:0000259" key="6">
    <source>
        <dbReference type="PROSITE" id="PS50937"/>
    </source>
</evidence>
<dbReference type="RefSeq" id="WP_126304714.1">
    <property type="nucleotide sequence ID" value="NZ_LR134516.1"/>
</dbReference>
<dbReference type="PROSITE" id="PS50937">
    <property type="entry name" value="HTH_MERR_2"/>
    <property type="match status" value="1"/>
</dbReference>
<keyword evidence="3" id="KW-0238">DNA-binding</keyword>
<protein>
    <submittedName>
        <fullName evidence="7">MerR family transcriptional regulator</fullName>
    </submittedName>
</protein>
<reference evidence="7 8" key="1">
    <citation type="submission" date="2018-12" db="EMBL/GenBank/DDBJ databases">
        <authorList>
            <consortium name="Pathogen Informatics"/>
        </authorList>
    </citation>
    <scope>NUCLEOTIDE SEQUENCE [LARGE SCALE GENOMIC DNA]</scope>
    <source>
        <strain evidence="7 8">NCTC12227</strain>
    </source>
</reference>
<feature type="domain" description="HTH merR-type" evidence="6">
    <location>
        <begin position="4"/>
        <end position="72"/>
    </location>
</feature>
<organism evidence="7 8">
    <name type="scientific">Neisseria animaloris</name>
    <dbReference type="NCBI Taxonomy" id="326522"/>
    <lineage>
        <taxon>Bacteria</taxon>
        <taxon>Pseudomonadati</taxon>
        <taxon>Pseudomonadota</taxon>
        <taxon>Betaproteobacteria</taxon>
        <taxon>Neisseriales</taxon>
        <taxon>Neisseriaceae</taxon>
        <taxon>Neisseria</taxon>
    </lineage>
</organism>
<evidence type="ECO:0000256" key="5">
    <source>
        <dbReference type="SAM" id="Coils"/>
    </source>
</evidence>
<evidence type="ECO:0000313" key="7">
    <source>
        <dbReference type="EMBL" id="VEJ21418.1"/>
    </source>
</evidence>
<dbReference type="AlphaFoldDB" id="A0A3S5BQ67"/>
<keyword evidence="8" id="KW-1185">Reference proteome</keyword>
<dbReference type="EMBL" id="LR134516">
    <property type="protein sequence ID" value="VEJ21418.1"/>
    <property type="molecule type" value="Genomic_DNA"/>
</dbReference>
<dbReference type="Pfam" id="PF13411">
    <property type="entry name" value="MerR_1"/>
    <property type="match status" value="1"/>
</dbReference>
<dbReference type="InterPro" id="IPR047057">
    <property type="entry name" value="MerR_fam"/>
</dbReference>
<keyword evidence="5" id="KW-0175">Coiled coil</keyword>
<feature type="coiled-coil region" evidence="5">
    <location>
        <begin position="83"/>
        <end position="110"/>
    </location>
</feature>
<evidence type="ECO:0000313" key="8">
    <source>
        <dbReference type="Proteomes" id="UP000268229"/>
    </source>
</evidence>
<dbReference type="InterPro" id="IPR000551">
    <property type="entry name" value="MerR-type_HTH_dom"/>
</dbReference>
<dbReference type="CDD" id="cd01109">
    <property type="entry name" value="HTH_YyaN"/>
    <property type="match status" value="1"/>
</dbReference>
<keyword evidence="4" id="KW-0804">Transcription</keyword>
<dbReference type="Proteomes" id="UP000268229">
    <property type="component" value="Chromosome"/>
</dbReference>
<name>A0A3S5BQ67_9NEIS</name>
<dbReference type="SMART" id="SM00422">
    <property type="entry name" value="HTH_MERR"/>
    <property type="match status" value="1"/>
</dbReference>
<dbReference type="Gene3D" id="1.10.1660.10">
    <property type="match status" value="1"/>
</dbReference>
<evidence type="ECO:0000256" key="2">
    <source>
        <dbReference type="ARBA" id="ARBA00023015"/>
    </source>
</evidence>
<evidence type="ECO:0000256" key="4">
    <source>
        <dbReference type="ARBA" id="ARBA00023163"/>
    </source>
</evidence>
<dbReference type="InterPro" id="IPR009061">
    <property type="entry name" value="DNA-bd_dom_put_sf"/>
</dbReference>
<dbReference type="GO" id="GO:0003700">
    <property type="term" value="F:DNA-binding transcription factor activity"/>
    <property type="evidence" value="ECO:0007669"/>
    <property type="project" value="InterPro"/>
</dbReference>
<dbReference type="PRINTS" id="PR00040">
    <property type="entry name" value="HTHMERR"/>
</dbReference>
<dbReference type="OrthoDB" id="9808480at2"/>
<dbReference type="PANTHER" id="PTHR30204:SF69">
    <property type="entry name" value="MERR-FAMILY TRANSCRIPTIONAL REGULATOR"/>
    <property type="match status" value="1"/>
</dbReference>
<dbReference type="GO" id="GO:0003677">
    <property type="term" value="F:DNA binding"/>
    <property type="evidence" value="ECO:0007669"/>
    <property type="project" value="UniProtKB-KW"/>
</dbReference>
<sequence>MKDYLTIGEAASKYGISPHTLRYYDKAGLLPPQIRSGGNRLFGTADLEWLELILGLKQTGMSLKDIQAFVATMHESDGIARRLAILRQQRKKVDEQIAALKRADKLLEQKCAIYETALKTGEIPANSVCRAFLRDKEPKQAT</sequence>
<gene>
    <name evidence="7" type="primary">adhR</name>
    <name evidence="7" type="ORF">NCTC12227_01156</name>
</gene>
<dbReference type="STRING" id="326522.BWD08_08560"/>
<dbReference type="SUPFAM" id="SSF46955">
    <property type="entry name" value="Putative DNA-binding domain"/>
    <property type="match status" value="1"/>
</dbReference>
<keyword evidence="1" id="KW-0678">Repressor</keyword>
<dbReference type="KEGG" id="nani:NCTC12227_01156"/>
<keyword evidence="2" id="KW-0805">Transcription regulation</keyword>
<evidence type="ECO:0000256" key="1">
    <source>
        <dbReference type="ARBA" id="ARBA00022491"/>
    </source>
</evidence>
<dbReference type="PANTHER" id="PTHR30204">
    <property type="entry name" value="REDOX-CYCLING DRUG-SENSING TRANSCRIPTIONAL ACTIVATOR SOXR"/>
    <property type="match status" value="1"/>
</dbReference>